<evidence type="ECO:0000256" key="3">
    <source>
        <dbReference type="ARBA" id="ARBA00023242"/>
    </source>
</evidence>
<dbReference type="GO" id="GO:0005634">
    <property type="term" value="C:nucleus"/>
    <property type="evidence" value="ECO:0007669"/>
    <property type="project" value="TreeGrafter"/>
</dbReference>
<dbReference type="WBParaSite" id="GPUH_0000849101-mRNA-1">
    <property type="protein sequence ID" value="GPUH_0000849101-mRNA-1"/>
    <property type="gene ID" value="GPUH_0000849101"/>
</dbReference>
<protein>
    <submittedName>
        <fullName evidence="5">Alpha-galactosidase</fullName>
    </submittedName>
</protein>
<dbReference type="GO" id="GO:0007062">
    <property type="term" value="P:sister chromatid cohesion"/>
    <property type="evidence" value="ECO:0007669"/>
    <property type="project" value="TreeGrafter"/>
</dbReference>
<dbReference type="GO" id="GO:0003677">
    <property type="term" value="F:DNA binding"/>
    <property type="evidence" value="ECO:0007669"/>
    <property type="project" value="TreeGrafter"/>
</dbReference>
<evidence type="ECO:0000256" key="4">
    <source>
        <dbReference type="ARBA" id="ARBA00023306"/>
    </source>
</evidence>
<sequence length="98" mass="11093">LIHGATVGKPAANRCYVTMNYENDDGTMLTFTRSVTSAGSEYRVDGKVVSPQQYNHALEQINIFMKAKNCLVYQGQVEQVALKNPRELTQMFEEISRF</sequence>
<keyword evidence="4" id="KW-0131">Cell cycle</keyword>
<dbReference type="GO" id="GO:0008278">
    <property type="term" value="C:cohesin complex"/>
    <property type="evidence" value="ECO:0007669"/>
    <property type="project" value="TreeGrafter"/>
</dbReference>
<dbReference type="AlphaFoldDB" id="A0A183DIE0"/>
<dbReference type="InterPro" id="IPR027417">
    <property type="entry name" value="P-loop_NTPase"/>
</dbReference>
<organism evidence="5">
    <name type="scientific">Gongylonema pulchrum</name>
    <dbReference type="NCBI Taxonomy" id="637853"/>
    <lineage>
        <taxon>Eukaryota</taxon>
        <taxon>Metazoa</taxon>
        <taxon>Ecdysozoa</taxon>
        <taxon>Nematoda</taxon>
        <taxon>Chromadorea</taxon>
        <taxon>Rhabditida</taxon>
        <taxon>Spirurina</taxon>
        <taxon>Spiruromorpha</taxon>
        <taxon>Spiruroidea</taxon>
        <taxon>Gongylonematidae</taxon>
        <taxon>Gongylonema</taxon>
    </lineage>
</organism>
<keyword evidence="1" id="KW-0132">Cell division</keyword>
<reference evidence="5" key="1">
    <citation type="submission" date="2016-06" db="UniProtKB">
        <authorList>
            <consortium name="WormBaseParasite"/>
        </authorList>
    </citation>
    <scope>IDENTIFICATION</scope>
</reference>
<keyword evidence="3" id="KW-0539">Nucleus</keyword>
<dbReference type="PANTHER" id="PTHR18937:SF12">
    <property type="entry name" value="STRUCTURAL MAINTENANCE OF CHROMOSOMES PROTEIN"/>
    <property type="match status" value="1"/>
</dbReference>
<evidence type="ECO:0000256" key="1">
    <source>
        <dbReference type="ARBA" id="ARBA00022618"/>
    </source>
</evidence>
<keyword evidence="2" id="KW-0498">Mitosis</keyword>
<proteinExistence type="predicted"/>
<evidence type="ECO:0000256" key="2">
    <source>
        <dbReference type="ARBA" id="ARBA00022776"/>
    </source>
</evidence>
<dbReference type="Gene3D" id="3.40.50.300">
    <property type="entry name" value="P-loop containing nucleotide triphosphate hydrolases"/>
    <property type="match status" value="1"/>
</dbReference>
<evidence type="ECO:0000313" key="5">
    <source>
        <dbReference type="WBParaSite" id="GPUH_0000849101-mRNA-1"/>
    </source>
</evidence>
<accession>A0A183DIE0</accession>
<dbReference type="GO" id="GO:0051301">
    <property type="term" value="P:cell division"/>
    <property type="evidence" value="ECO:0007669"/>
    <property type="project" value="UniProtKB-KW"/>
</dbReference>
<dbReference type="SUPFAM" id="SSF52540">
    <property type="entry name" value="P-loop containing nucleoside triphosphate hydrolases"/>
    <property type="match status" value="1"/>
</dbReference>
<dbReference type="PANTHER" id="PTHR18937">
    <property type="entry name" value="STRUCTURAL MAINTENANCE OF CHROMOSOMES SMC FAMILY MEMBER"/>
    <property type="match status" value="1"/>
</dbReference>
<name>A0A183DIE0_9BILA</name>